<evidence type="ECO:0000256" key="2">
    <source>
        <dbReference type="ARBA" id="ARBA00010205"/>
    </source>
</evidence>
<feature type="binding site" evidence="10">
    <location>
        <position position="363"/>
    </location>
    <ligand>
        <name>substrate</name>
    </ligand>
</feature>
<keyword evidence="3" id="KW-0540">Nuclease</keyword>
<name>A0AAW1UYJ0_9CUCU</name>
<evidence type="ECO:0000256" key="7">
    <source>
        <dbReference type="ARBA" id="ARBA00023204"/>
    </source>
</evidence>
<keyword evidence="8" id="KW-0539">Nucleus</keyword>
<comment type="caution">
    <text evidence="12">The sequence shown here is derived from an EMBL/GenBank/DDBJ whole genome shotgun (WGS) entry which is preliminary data.</text>
</comment>
<gene>
    <name evidence="12" type="ORF">WA026_009260</name>
</gene>
<evidence type="ECO:0000256" key="4">
    <source>
        <dbReference type="ARBA" id="ARBA00022763"/>
    </source>
</evidence>
<evidence type="ECO:0000313" key="13">
    <source>
        <dbReference type="Proteomes" id="UP001431783"/>
    </source>
</evidence>
<keyword evidence="7" id="KW-0234">DNA repair</keyword>
<accession>A0AAW1UYJ0</accession>
<dbReference type="GO" id="GO:0005634">
    <property type="term" value="C:nucleus"/>
    <property type="evidence" value="ECO:0007669"/>
    <property type="project" value="UniProtKB-SubCell"/>
</dbReference>
<dbReference type="Gene3D" id="3.30.870.10">
    <property type="entry name" value="Endonuclease Chain A"/>
    <property type="match status" value="2"/>
</dbReference>
<feature type="binding site" evidence="10">
    <location>
        <position position="136"/>
    </location>
    <ligand>
        <name>substrate</name>
    </ligand>
</feature>
<feature type="signal peptide" evidence="11">
    <location>
        <begin position="1"/>
        <end position="21"/>
    </location>
</feature>
<dbReference type="AlphaFoldDB" id="A0AAW1UYJ0"/>
<dbReference type="GO" id="GO:0017005">
    <property type="term" value="F:3'-tyrosyl-DNA phosphodiesterase activity"/>
    <property type="evidence" value="ECO:0007669"/>
    <property type="project" value="TreeGrafter"/>
</dbReference>
<protein>
    <submittedName>
        <fullName evidence="12">Uncharacterized protein</fullName>
    </submittedName>
</protein>
<evidence type="ECO:0000313" key="12">
    <source>
        <dbReference type="EMBL" id="KAK9885035.1"/>
    </source>
</evidence>
<comment type="subcellular location">
    <subcellularLocation>
        <location evidence="1">Nucleus</location>
    </subcellularLocation>
</comment>
<dbReference type="SUPFAM" id="SSF56024">
    <property type="entry name" value="Phospholipase D/nuclease"/>
    <property type="match status" value="2"/>
</dbReference>
<feature type="chain" id="PRO_5043463805" evidence="11">
    <location>
        <begin position="22"/>
        <end position="452"/>
    </location>
</feature>
<dbReference type="GO" id="GO:0003690">
    <property type="term" value="F:double-stranded DNA binding"/>
    <property type="evidence" value="ECO:0007669"/>
    <property type="project" value="TreeGrafter"/>
</dbReference>
<dbReference type="PANTHER" id="PTHR12415">
    <property type="entry name" value="TYROSYL-DNA PHOSPHODIESTERASE 1"/>
    <property type="match status" value="1"/>
</dbReference>
<evidence type="ECO:0000256" key="6">
    <source>
        <dbReference type="ARBA" id="ARBA00022839"/>
    </source>
</evidence>
<dbReference type="PANTHER" id="PTHR12415:SF0">
    <property type="entry name" value="TYROSYL-DNA PHOSPHODIESTERASE 1"/>
    <property type="match status" value="1"/>
</dbReference>
<dbReference type="GO" id="GO:0006281">
    <property type="term" value="P:DNA repair"/>
    <property type="evidence" value="ECO:0007669"/>
    <property type="project" value="UniProtKB-KW"/>
</dbReference>
<reference evidence="12 13" key="1">
    <citation type="submission" date="2023-03" db="EMBL/GenBank/DDBJ databases">
        <title>Genome insight into feeding habits of ladybird beetles.</title>
        <authorList>
            <person name="Li H.-S."/>
            <person name="Huang Y.-H."/>
            <person name="Pang H."/>
        </authorList>
    </citation>
    <scope>NUCLEOTIDE SEQUENCE [LARGE SCALE GENOMIC DNA]</scope>
    <source>
        <strain evidence="12">SYSU_2023b</strain>
        <tissue evidence="12">Whole body</tissue>
    </source>
</reference>
<dbReference type="Proteomes" id="UP001431783">
    <property type="component" value="Unassembled WGS sequence"/>
</dbReference>
<comment type="similarity">
    <text evidence="2">Belongs to the tyrosyl-DNA phosphodiesterase family.</text>
</comment>
<organism evidence="12 13">
    <name type="scientific">Henosepilachna vigintioctopunctata</name>
    <dbReference type="NCBI Taxonomy" id="420089"/>
    <lineage>
        <taxon>Eukaryota</taxon>
        <taxon>Metazoa</taxon>
        <taxon>Ecdysozoa</taxon>
        <taxon>Arthropoda</taxon>
        <taxon>Hexapoda</taxon>
        <taxon>Insecta</taxon>
        <taxon>Pterygota</taxon>
        <taxon>Neoptera</taxon>
        <taxon>Endopterygota</taxon>
        <taxon>Coleoptera</taxon>
        <taxon>Polyphaga</taxon>
        <taxon>Cucujiformia</taxon>
        <taxon>Coccinelloidea</taxon>
        <taxon>Coccinellidae</taxon>
        <taxon>Epilachninae</taxon>
        <taxon>Epilachnini</taxon>
        <taxon>Henosepilachna</taxon>
    </lineage>
</organism>
<evidence type="ECO:0000256" key="10">
    <source>
        <dbReference type="PIRSR" id="PIRSR610347-2"/>
    </source>
</evidence>
<proteinExistence type="inferred from homology"/>
<keyword evidence="6" id="KW-0269">Exonuclease</keyword>
<evidence type="ECO:0000256" key="9">
    <source>
        <dbReference type="PIRSR" id="PIRSR610347-1"/>
    </source>
</evidence>
<dbReference type="GO" id="GO:0004527">
    <property type="term" value="F:exonuclease activity"/>
    <property type="evidence" value="ECO:0007669"/>
    <property type="project" value="UniProtKB-KW"/>
</dbReference>
<keyword evidence="4" id="KW-0227">DNA damage</keyword>
<evidence type="ECO:0000256" key="3">
    <source>
        <dbReference type="ARBA" id="ARBA00022722"/>
    </source>
</evidence>
<sequence length="452" mass="52956">MIVTFLCLLLYISNNIYFVKGVKMMFSKWSANEPYYLFFNKLASCAETIEHINAVFFKELLCPSMGQVKCSLHITNTVDVRWLMSMYALMNIAMTPVTLIYGTLDKPNDFDTIKYQYPMLTYARVATGPYSKHNSKMSIFKYHDNSVRIVIYTADLTDDDWSKCNNGLWISPACPPVSEDTGVEKGKNTYFKPNLIYYLDSYRMDIISPWVETIRIVDFSSIKVFLITSIPGEHQKGRDNHLNVVANLLKKHCVMPKGIDREENKWKIIGVSPSIGDLGKYFSHWLKLFVTSLSHHKRYKEDSPHNRFNFIYPSDKNIKQGCRMQCTTRYTREQHDEQIWFQRSMRPWKANLLRRTKVMPHIKCYTRISPCLKKSVYLLLTSADLGPEGWGLNVGDRQVMVRNYELGILFIPRFFDEEMFEIEIPTNNRKVFPIIFDLPLRRYQTGEEPWLS</sequence>
<evidence type="ECO:0000256" key="8">
    <source>
        <dbReference type="ARBA" id="ARBA00023242"/>
    </source>
</evidence>
<keyword evidence="5" id="KW-0378">Hydrolase</keyword>
<evidence type="ECO:0000256" key="1">
    <source>
        <dbReference type="ARBA" id="ARBA00004123"/>
    </source>
</evidence>
<dbReference type="InterPro" id="IPR010347">
    <property type="entry name" value="Tdp1"/>
</dbReference>
<keyword evidence="13" id="KW-1185">Reference proteome</keyword>
<evidence type="ECO:0000256" key="5">
    <source>
        <dbReference type="ARBA" id="ARBA00022801"/>
    </source>
</evidence>
<dbReference type="GO" id="GO:0003697">
    <property type="term" value="F:single-stranded DNA binding"/>
    <property type="evidence" value="ECO:0007669"/>
    <property type="project" value="TreeGrafter"/>
</dbReference>
<dbReference type="Pfam" id="PF06087">
    <property type="entry name" value="Tyr-DNA_phospho"/>
    <property type="match status" value="1"/>
</dbReference>
<keyword evidence="11" id="KW-0732">Signal</keyword>
<feature type="active site" description="Proton donor/acceptor" evidence="9">
    <location>
        <position position="361"/>
    </location>
</feature>
<dbReference type="EMBL" id="JARQZJ010000094">
    <property type="protein sequence ID" value="KAK9885035.1"/>
    <property type="molecule type" value="Genomic_DNA"/>
</dbReference>
<evidence type="ECO:0000256" key="11">
    <source>
        <dbReference type="SAM" id="SignalP"/>
    </source>
</evidence>